<dbReference type="PROSITE" id="PS50883">
    <property type="entry name" value="EAL"/>
    <property type="match status" value="1"/>
</dbReference>
<dbReference type="Pfam" id="PF00563">
    <property type="entry name" value="EAL"/>
    <property type="match status" value="1"/>
</dbReference>
<proteinExistence type="predicted"/>
<accession>A0A6I3KLM6</accession>
<dbReference type="Pfam" id="PF12860">
    <property type="entry name" value="PAS_7"/>
    <property type="match status" value="1"/>
</dbReference>
<dbReference type="EMBL" id="WMBQ01000001">
    <property type="protein sequence ID" value="MTD94637.1"/>
    <property type="molecule type" value="Genomic_DNA"/>
</dbReference>
<keyword evidence="5" id="KW-1185">Reference proteome</keyword>
<dbReference type="AlphaFoldDB" id="A0A6I3KLM6"/>
<dbReference type="RefSeq" id="WP_154739032.1">
    <property type="nucleotide sequence ID" value="NZ_WMBQ01000001.1"/>
</dbReference>
<feature type="domain" description="EAL" evidence="2">
    <location>
        <begin position="359"/>
        <end position="609"/>
    </location>
</feature>
<dbReference type="PROSITE" id="PS50887">
    <property type="entry name" value="GGDEF"/>
    <property type="match status" value="1"/>
</dbReference>
<dbReference type="Proteomes" id="UP000440694">
    <property type="component" value="Unassembled WGS sequence"/>
</dbReference>
<reference evidence="4 5" key="1">
    <citation type="submission" date="2019-11" db="EMBL/GenBank/DDBJ databases">
        <title>Identification of a novel strain.</title>
        <authorList>
            <person name="Xu Q."/>
            <person name="Wang G."/>
        </authorList>
    </citation>
    <scope>NUCLEOTIDE SEQUENCE [LARGE SCALE GENOMIC DNA]</scope>
    <source>
        <strain evidence="5">xq</strain>
    </source>
</reference>
<dbReference type="SMART" id="SM00052">
    <property type="entry name" value="EAL"/>
    <property type="match status" value="1"/>
</dbReference>
<dbReference type="InterPro" id="IPR000160">
    <property type="entry name" value="GGDEF_dom"/>
</dbReference>
<dbReference type="Gene3D" id="3.30.450.20">
    <property type="entry name" value="PAS domain"/>
    <property type="match status" value="1"/>
</dbReference>
<dbReference type="SUPFAM" id="SSF55073">
    <property type="entry name" value="Nucleotide cyclase"/>
    <property type="match status" value="1"/>
</dbReference>
<dbReference type="InterPro" id="IPR052155">
    <property type="entry name" value="Biofilm_reg_signaling"/>
</dbReference>
<dbReference type="InterPro" id="IPR001633">
    <property type="entry name" value="EAL_dom"/>
</dbReference>
<dbReference type="SMART" id="SM00267">
    <property type="entry name" value="GGDEF"/>
    <property type="match status" value="1"/>
</dbReference>
<dbReference type="FunFam" id="3.30.70.270:FF:000001">
    <property type="entry name" value="Diguanylate cyclase domain protein"/>
    <property type="match status" value="1"/>
</dbReference>
<dbReference type="Gene3D" id="3.30.70.270">
    <property type="match status" value="1"/>
</dbReference>
<evidence type="ECO:0000259" key="3">
    <source>
        <dbReference type="PROSITE" id="PS50887"/>
    </source>
</evidence>
<organism evidence="4 5">
    <name type="scientific">Hyphomicrobium album</name>
    <dbReference type="NCBI Taxonomy" id="2665159"/>
    <lineage>
        <taxon>Bacteria</taxon>
        <taxon>Pseudomonadati</taxon>
        <taxon>Pseudomonadota</taxon>
        <taxon>Alphaproteobacteria</taxon>
        <taxon>Hyphomicrobiales</taxon>
        <taxon>Hyphomicrobiaceae</taxon>
        <taxon>Hyphomicrobium</taxon>
    </lineage>
</organism>
<dbReference type="InterPro" id="IPR035965">
    <property type="entry name" value="PAS-like_dom_sf"/>
</dbReference>
<feature type="compositionally biased region" description="Basic and acidic residues" evidence="1">
    <location>
        <begin position="13"/>
        <end position="23"/>
    </location>
</feature>
<dbReference type="GO" id="GO:0003824">
    <property type="term" value="F:catalytic activity"/>
    <property type="evidence" value="ECO:0007669"/>
    <property type="project" value="UniProtKB-ARBA"/>
</dbReference>
<gene>
    <name evidence="4" type="ORF">GIW81_09870</name>
</gene>
<protein>
    <submittedName>
        <fullName evidence="4">EAL domain-containing protein</fullName>
    </submittedName>
</protein>
<dbReference type="NCBIfam" id="TIGR00254">
    <property type="entry name" value="GGDEF"/>
    <property type="match status" value="1"/>
</dbReference>
<evidence type="ECO:0000313" key="4">
    <source>
        <dbReference type="EMBL" id="MTD94637.1"/>
    </source>
</evidence>
<dbReference type="Gene3D" id="3.20.20.450">
    <property type="entry name" value="EAL domain"/>
    <property type="match status" value="1"/>
</dbReference>
<feature type="region of interest" description="Disordered" evidence="1">
    <location>
        <begin position="1"/>
        <end position="27"/>
    </location>
</feature>
<dbReference type="Pfam" id="PF00990">
    <property type="entry name" value="GGDEF"/>
    <property type="match status" value="1"/>
</dbReference>
<dbReference type="InterPro" id="IPR035919">
    <property type="entry name" value="EAL_sf"/>
</dbReference>
<evidence type="ECO:0000256" key="1">
    <source>
        <dbReference type="SAM" id="MobiDB-lite"/>
    </source>
</evidence>
<name>A0A6I3KLM6_9HYPH</name>
<dbReference type="CDD" id="cd01949">
    <property type="entry name" value="GGDEF"/>
    <property type="match status" value="1"/>
</dbReference>
<feature type="domain" description="GGDEF" evidence="3">
    <location>
        <begin position="216"/>
        <end position="349"/>
    </location>
</feature>
<sequence>MSQSALKLARGARRQDSPRRDEDPATFSTEEVADLQFSLEQQLDAVLQRNEKLEQLNSCFEAALNHMGRGLSMFDSEQRLVVCNKAYADVYELPPELTRAGTPLVEIVRYHMSRSAGQEPAGDAPVEWIKQQVARLQQGGHLEQIQSLPDGRIIRVTYEPLAGGGWVDMQEDITAQRQADEKIEWLAHHDTLTEIPNRFHFRERLEHQFETYDPRQGFALLWIDLDHFKETNDRLGHLVGDGLLKSVAARLKNSLRAGDVVGRLGGDEFAILQVGVDREELAANLARRVLQNIRRPHEVYGHSLHTEASIGVALAPHHGQTPEQLFACADMALYRAKSAGRGVHAVYSPGTVDSASATQNPLRAELKKAVERSELALHYQPIVDLREGRVSSFEALMRWKHPSRGMIPPSEFIPIAEETRLIVPMGTWALKQACTDAKDWPDSTKVAVNLSAVQIECCDMFEIVTEALHETGLEPERLQLEITETVLMRDQARTQEVLRKLHDLGVLITLDDFGSCFATLNYLRSFPFRKIKIDRSFVRDIPEHHDCVAIVKSVADLARELNMRSVAEGVETAASLLAVRNAGYTEAQGFYFSPPVRASGIKRAVKQCALRLAALDTAIAEDKAGKGKAPPA</sequence>
<evidence type="ECO:0000259" key="2">
    <source>
        <dbReference type="PROSITE" id="PS50883"/>
    </source>
</evidence>
<dbReference type="CDD" id="cd01948">
    <property type="entry name" value="EAL"/>
    <property type="match status" value="1"/>
</dbReference>
<dbReference type="SUPFAM" id="SSF141868">
    <property type="entry name" value="EAL domain-like"/>
    <property type="match status" value="1"/>
</dbReference>
<dbReference type="InterPro" id="IPR043128">
    <property type="entry name" value="Rev_trsase/Diguanyl_cyclase"/>
</dbReference>
<dbReference type="SUPFAM" id="SSF55785">
    <property type="entry name" value="PYP-like sensor domain (PAS domain)"/>
    <property type="match status" value="1"/>
</dbReference>
<comment type="caution">
    <text evidence="4">The sequence shown here is derived from an EMBL/GenBank/DDBJ whole genome shotgun (WGS) entry which is preliminary data.</text>
</comment>
<dbReference type="PANTHER" id="PTHR44757">
    <property type="entry name" value="DIGUANYLATE CYCLASE DGCP"/>
    <property type="match status" value="1"/>
</dbReference>
<dbReference type="InterPro" id="IPR029787">
    <property type="entry name" value="Nucleotide_cyclase"/>
</dbReference>
<dbReference type="PANTHER" id="PTHR44757:SF2">
    <property type="entry name" value="BIOFILM ARCHITECTURE MAINTENANCE PROTEIN MBAA"/>
    <property type="match status" value="1"/>
</dbReference>
<evidence type="ECO:0000313" key="5">
    <source>
        <dbReference type="Proteomes" id="UP000440694"/>
    </source>
</evidence>